<dbReference type="InterPro" id="IPR021151">
    <property type="entry name" value="GINS_A"/>
</dbReference>
<name>A0ABR3FXM6_9AGAR</name>
<dbReference type="Gene3D" id="3.40.5.50">
    <property type="match status" value="1"/>
</dbReference>
<keyword evidence="10" id="KW-1185">Reference proteome</keyword>
<evidence type="ECO:0000313" key="10">
    <source>
        <dbReference type="Proteomes" id="UP001465976"/>
    </source>
</evidence>
<dbReference type="InterPro" id="IPR007257">
    <property type="entry name" value="GINS_Psf2"/>
</dbReference>
<sequence>MALPISLRTSATPPEIELIASQQLIEIVPLIAMEKTAFISGAYGPLRPPMKSTVPLWMAVNLKLKKKCHIIAPPWLTVDFLQNRLNEETVNPAFSKMPFRYAEIAKTLLDVAPDDLESTDKIRFLLKDLREARQAKCRDGLAVLDRGETSLSNLCAMEINEIRPFFIHAKSIISQLYRDETQDNQEDPNSMSMSMS</sequence>
<evidence type="ECO:0000256" key="6">
    <source>
        <dbReference type="PIRNR" id="PIRNR028998"/>
    </source>
</evidence>
<dbReference type="PANTHER" id="PTHR12772">
    <property type="entry name" value="DNA REPLICATION COMPLEX GINS PROTEIN PSF2"/>
    <property type="match status" value="1"/>
</dbReference>
<dbReference type="CDD" id="cd21694">
    <property type="entry name" value="GINS_B_Psf2"/>
    <property type="match status" value="1"/>
</dbReference>
<evidence type="ECO:0000313" key="9">
    <source>
        <dbReference type="EMBL" id="KAL0580083.1"/>
    </source>
</evidence>
<dbReference type="SUPFAM" id="SSF160059">
    <property type="entry name" value="PriA/YqbF domain"/>
    <property type="match status" value="1"/>
</dbReference>
<accession>A0ABR3FXM6</accession>
<dbReference type="CDD" id="cd11712">
    <property type="entry name" value="GINS_A_psf2"/>
    <property type="match status" value="1"/>
</dbReference>
<proteinExistence type="inferred from homology"/>
<comment type="caution">
    <text evidence="9">The sequence shown here is derived from an EMBL/GenBank/DDBJ whole genome shotgun (WGS) entry which is preliminary data.</text>
</comment>
<keyword evidence="5 6" id="KW-0539">Nucleus</keyword>
<feature type="domain" description="GINS subunit" evidence="7">
    <location>
        <begin position="75"/>
        <end position="174"/>
    </location>
</feature>
<dbReference type="EMBL" id="JBAHYK010000040">
    <property type="protein sequence ID" value="KAL0580083.1"/>
    <property type="molecule type" value="Genomic_DNA"/>
</dbReference>
<dbReference type="Gene3D" id="1.20.58.1020">
    <property type="match status" value="1"/>
</dbReference>
<evidence type="ECO:0000256" key="4">
    <source>
        <dbReference type="ARBA" id="ARBA00022705"/>
    </source>
</evidence>
<dbReference type="Pfam" id="PF25005">
    <property type="entry name" value="PSF2_N"/>
    <property type="match status" value="1"/>
</dbReference>
<organism evidence="9 10">
    <name type="scientific">Marasmius crinis-equi</name>
    <dbReference type="NCBI Taxonomy" id="585013"/>
    <lineage>
        <taxon>Eukaryota</taxon>
        <taxon>Fungi</taxon>
        <taxon>Dikarya</taxon>
        <taxon>Basidiomycota</taxon>
        <taxon>Agaricomycotina</taxon>
        <taxon>Agaricomycetes</taxon>
        <taxon>Agaricomycetidae</taxon>
        <taxon>Agaricales</taxon>
        <taxon>Marasmiineae</taxon>
        <taxon>Marasmiaceae</taxon>
        <taxon>Marasmius</taxon>
    </lineage>
</organism>
<evidence type="ECO:0000259" key="8">
    <source>
        <dbReference type="Pfam" id="PF25005"/>
    </source>
</evidence>
<dbReference type="PIRSF" id="PIRSF028998">
    <property type="entry name" value="GINS_Psf2_subgr"/>
    <property type="match status" value="1"/>
</dbReference>
<reference evidence="9 10" key="1">
    <citation type="submission" date="2024-02" db="EMBL/GenBank/DDBJ databases">
        <title>A draft genome for the cacao thread blight pathogen Marasmius crinis-equi.</title>
        <authorList>
            <person name="Cohen S.P."/>
            <person name="Baruah I.K."/>
            <person name="Amoako-Attah I."/>
            <person name="Bukari Y."/>
            <person name="Meinhardt L.W."/>
            <person name="Bailey B.A."/>
        </authorList>
    </citation>
    <scope>NUCLEOTIDE SEQUENCE [LARGE SCALE GENOMIC DNA]</scope>
    <source>
        <strain evidence="9 10">GH-76</strain>
    </source>
</reference>
<comment type="subunit">
    <text evidence="6">Component of the GINS complex.</text>
</comment>
<protein>
    <recommendedName>
        <fullName evidence="3 6">DNA replication complex GINS protein PSF2</fullName>
    </recommendedName>
</protein>
<dbReference type="Proteomes" id="UP001465976">
    <property type="component" value="Unassembled WGS sequence"/>
</dbReference>
<gene>
    <name evidence="9" type="primary">PSF2</name>
    <name evidence="9" type="ORF">V5O48_001942</name>
</gene>
<evidence type="ECO:0000256" key="5">
    <source>
        <dbReference type="ARBA" id="ARBA00023242"/>
    </source>
</evidence>
<dbReference type="InterPro" id="IPR056784">
    <property type="entry name" value="PSF2_N"/>
</dbReference>
<dbReference type="PANTHER" id="PTHR12772:SF0">
    <property type="entry name" value="DNA REPLICATION COMPLEX GINS PROTEIN PSF2"/>
    <property type="match status" value="1"/>
</dbReference>
<evidence type="ECO:0000256" key="3">
    <source>
        <dbReference type="ARBA" id="ARBA00015139"/>
    </source>
</evidence>
<evidence type="ECO:0000256" key="1">
    <source>
        <dbReference type="ARBA" id="ARBA00004123"/>
    </source>
</evidence>
<dbReference type="InterPro" id="IPR036224">
    <property type="entry name" value="GINS_bundle-like_dom_sf"/>
</dbReference>
<comment type="subcellular location">
    <subcellularLocation>
        <location evidence="1 6">Nucleus</location>
    </subcellularLocation>
</comment>
<feature type="domain" description="DNA replication complex GINS protein PSF2 N-terminal" evidence="8">
    <location>
        <begin position="12"/>
        <end position="71"/>
    </location>
</feature>
<keyword evidence="4 6" id="KW-0235">DNA replication</keyword>
<dbReference type="SUPFAM" id="SSF158573">
    <property type="entry name" value="GINS helical bundle-like"/>
    <property type="match status" value="1"/>
</dbReference>
<dbReference type="Pfam" id="PF05916">
    <property type="entry name" value="Sld5"/>
    <property type="match status" value="1"/>
</dbReference>
<evidence type="ECO:0000259" key="7">
    <source>
        <dbReference type="Pfam" id="PF05916"/>
    </source>
</evidence>
<evidence type="ECO:0000256" key="2">
    <source>
        <dbReference type="ARBA" id="ARBA00010565"/>
    </source>
</evidence>
<comment type="similarity">
    <text evidence="2 6">Belongs to the GINS2/PSF2 family.</text>
</comment>